<keyword evidence="2 7" id="KW-0813">Transport</keyword>
<evidence type="ECO:0000313" key="9">
    <source>
        <dbReference type="EMBL" id="KEQ24682.1"/>
    </source>
</evidence>
<dbReference type="CDD" id="cd06261">
    <property type="entry name" value="TM_PBP2"/>
    <property type="match status" value="1"/>
</dbReference>
<dbReference type="EMBL" id="JNVM01000015">
    <property type="protein sequence ID" value="KEQ24682.1"/>
    <property type="molecule type" value="Genomic_DNA"/>
</dbReference>
<proteinExistence type="inferred from homology"/>
<feature type="transmembrane region" description="Helical" evidence="7">
    <location>
        <begin position="232"/>
        <end position="256"/>
    </location>
</feature>
<evidence type="ECO:0000256" key="7">
    <source>
        <dbReference type="RuleBase" id="RU363032"/>
    </source>
</evidence>
<accession>A0A081P1V9</accession>
<dbReference type="eggNOG" id="COG0395">
    <property type="taxonomic scope" value="Bacteria"/>
</dbReference>
<feature type="transmembrane region" description="Helical" evidence="7">
    <location>
        <begin position="7"/>
        <end position="29"/>
    </location>
</feature>
<dbReference type="AlphaFoldDB" id="A0A081P1V9"/>
<comment type="subcellular location">
    <subcellularLocation>
        <location evidence="1 7">Cell membrane</location>
        <topology evidence="1 7">Multi-pass membrane protein</topology>
    </subcellularLocation>
</comment>
<dbReference type="InterPro" id="IPR035906">
    <property type="entry name" value="MetI-like_sf"/>
</dbReference>
<feature type="transmembrane region" description="Helical" evidence="7">
    <location>
        <begin position="70"/>
        <end position="91"/>
    </location>
</feature>
<dbReference type="PANTHER" id="PTHR32243:SF52">
    <property type="entry name" value="ABC TRANSPORTER PERMEASE PROTEIN"/>
    <property type="match status" value="1"/>
</dbReference>
<name>A0A081P1V9_9BACL</name>
<organism evidence="9 10">
    <name type="scientific">Paenibacillus tyrfis</name>
    <dbReference type="NCBI Taxonomy" id="1501230"/>
    <lineage>
        <taxon>Bacteria</taxon>
        <taxon>Bacillati</taxon>
        <taxon>Bacillota</taxon>
        <taxon>Bacilli</taxon>
        <taxon>Bacillales</taxon>
        <taxon>Paenibacillaceae</taxon>
        <taxon>Paenibacillus</taxon>
    </lineage>
</organism>
<dbReference type="PROSITE" id="PS50928">
    <property type="entry name" value="ABC_TM1"/>
    <property type="match status" value="1"/>
</dbReference>
<evidence type="ECO:0000256" key="4">
    <source>
        <dbReference type="ARBA" id="ARBA00022692"/>
    </source>
</evidence>
<dbReference type="SUPFAM" id="SSF161098">
    <property type="entry name" value="MetI-like"/>
    <property type="match status" value="1"/>
</dbReference>
<evidence type="ECO:0000256" key="3">
    <source>
        <dbReference type="ARBA" id="ARBA00022475"/>
    </source>
</evidence>
<dbReference type="InterPro" id="IPR000515">
    <property type="entry name" value="MetI-like"/>
</dbReference>
<comment type="similarity">
    <text evidence="7">Belongs to the binding-protein-dependent transport system permease family.</text>
</comment>
<evidence type="ECO:0000256" key="1">
    <source>
        <dbReference type="ARBA" id="ARBA00004651"/>
    </source>
</evidence>
<keyword evidence="4 7" id="KW-0812">Transmembrane</keyword>
<keyword evidence="10" id="KW-1185">Reference proteome</keyword>
<evidence type="ECO:0000256" key="2">
    <source>
        <dbReference type="ARBA" id="ARBA00022448"/>
    </source>
</evidence>
<dbReference type="GO" id="GO:0055085">
    <property type="term" value="P:transmembrane transport"/>
    <property type="evidence" value="ECO:0007669"/>
    <property type="project" value="InterPro"/>
</dbReference>
<keyword evidence="3" id="KW-1003">Cell membrane</keyword>
<dbReference type="Pfam" id="PF00528">
    <property type="entry name" value="BPD_transp_1"/>
    <property type="match status" value="1"/>
</dbReference>
<dbReference type="RefSeq" id="WP_036685091.1">
    <property type="nucleotide sequence ID" value="NZ_JNVM01000015.1"/>
</dbReference>
<evidence type="ECO:0000313" key="10">
    <source>
        <dbReference type="Proteomes" id="UP000028123"/>
    </source>
</evidence>
<gene>
    <name evidence="9" type="ORF">ET33_08110</name>
</gene>
<dbReference type="OrthoDB" id="9810086at2"/>
<evidence type="ECO:0000256" key="5">
    <source>
        <dbReference type="ARBA" id="ARBA00022989"/>
    </source>
</evidence>
<evidence type="ECO:0000256" key="6">
    <source>
        <dbReference type="ARBA" id="ARBA00023136"/>
    </source>
</evidence>
<dbReference type="Proteomes" id="UP000028123">
    <property type="component" value="Unassembled WGS sequence"/>
</dbReference>
<keyword evidence="5 7" id="KW-1133">Transmembrane helix</keyword>
<protein>
    <submittedName>
        <fullName evidence="9">Mannitol ABC transporter permease</fullName>
    </submittedName>
</protein>
<evidence type="ECO:0000259" key="8">
    <source>
        <dbReference type="PROSITE" id="PS50928"/>
    </source>
</evidence>
<keyword evidence="6 7" id="KW-0472">Membrane</keyword>
<dbReference type="PANTHER" id="PTHR32243">
    <property type="entry name" value="MALTOSE TRANSPORT SYSTEM PERMEASE-RELATED"/>
    <property type="match status" value="1"/>
</dbReference>
<feature type="transmembrane region" description="Helical" evidence="7">
    <location>
        <begin position="191"/>
        <end position="212"/>
    </location>
</feature>
<dbReference type="GO" id="GO:0005886">
    <property type="term" value="C:plasma membrane"/>
    <property type="evidence" value="ECO:0007669"/>
    <property type="project" value="UniProtKB-SubCell"/>
</dbReference>
<comment type="caution">
    <text evidence="9">The sequence shown here is derived from an EMBL/GenBank/DDBJ whole genome shotgun (WGS) entry which is preliminary data.</text>
</comment>
<reference evidence="9 10" key="1">
    <citation type="submission" date="2014-06" db="EMBL/GenBank/DDBJ databases">
        <title>Draft genome sequence of Paenibacillus sp. MSt1.</title>
        <authorList>
            <person name="Aw Y.K."/>
            <person name="Ong K.S."/>
            <person name="Gan H.M."/>
            <person name="Lee S.M."/>
        </authorList>
    </citation>
    <scope>NUCLEOTIDE SEQUENCE [LARGE SCALE GENOMIC DNA]</scope>
    <source>
        <strain evidence="9 10">MSt1</strain>
    </source>
</reference>
<dbReference type="Gene3D" id="1.10.3720.10">
    <property type="entry name" value="MetI-like"/>
    <property type="match status" value="1"/>
</dbReference>
<dbReference type="InterPro" id="IPR050901">
    <property type="entry name" value="BP-dep_ABC_trans_perm"/>
</dbReference>
<feature type="transmembrane region" description="Helical" evidence="7">
    <location>
        <begin position="103"/>
        <end position="125"/>
    </location>
</feature>
<feature type="domain" description="ABC transmembrane type-1" evidence="8">
    <location>
        <begin position="66"/>
        <end position="256"/>
    </location>
</feature>
<feature type="transmembrane region" description="Helical" evidence="7">
    <location>
        <begin position="131"/>
        <end position="151"/>
    </location>
</feature>
<sequence>MRRPLSMLLTAGTYGLALIYFSPVLWLLITGFKQEGDAVAMPPSLVFQPTMDNYRLIWDSGAGSFMGHSAAVSIVSTIFALAFGVPAAYALAMFKIKKADDILFWFISTKMLPAVGVIIPLYLVFKQLHLLDSLTALIVLYTAMNVPLVVWMMRSFFKDIPYETIEAYQVDGATGLQGFFKITLPLVRPGIVSTSLLCLVFVWNEFFFGVSLTSTDAATMPVYMSSFMTQEGLFWAKMSSVATLAVLPALVLGWFTQRQLVRGLTMGAVKG</sequence>